<evidence type="ECO:0000259" key="2">
    <source>
        <dbReference type="PROSITE" id="PS50991"/>
    </source>
</evidence>
<dbReference type="eggNOG" id="COG0119">
    <property type="taxonomic scope" value="Bacteria"/>
</dbReference>
<dbReference type="PATRIC" id="fig|1128398.3.peg.1197"/>
<dbReference type="Gene3D" id="3.20.20.70">
    <property type="entry name" value="Aldolase class I"/>
    <property type="match status" value="1"/>
</dbReference>
<dbReference type="RefSeq" id="WP_014967334.1">
    <property type="nucleotide sequence ID" value="NC_018664.1"/>
</dbReference>
<dbReference type="PANTHER" id="PTHR42880">
    <property type="entry name" value="HOMOCITRATE SYNTHASE"/>
    <property type="match status" value="1"/>
</dbReference>
<dbReference type="CDD" id="cd07947">
    <property type="entry name" value="DRE_TIM_Re_CS"/>
    <property type="match status" value="1"/>
</dbReference>
<dbReference type="OrthoDB" id="9804858at2"/>
<name>K0AZI7_GOTA9</name>
<evidence type="ECO:0000313" key="4">
    <source>
        <dbReference type="Proteomes" id="UP000006094"/>
    </source>
</evidence>
<keyword evidence="1 3" id="KW-0808">Transferase</keyword>
<dbReference type="Proteomes" id="UP000006094">
    <property type="component" value="Chromosome"/>
</dbReference>
<dbReference type="AlphaFoldDB" id="K0AZI7"/>
<proteinExistence type="predicted"/>
<keyword evidence="3" id="KW-0012">Acyltransferase</keyword>
<gene>
    <name evidence="3" type="ordered locus">Curi_c11840</name>
</gene>
<feature type="domain" description="Pyruvate carboxyltransferase" evidence="2">
    <location>
        <begin position="33"/>
        <end position="303"/>
    </location>
</feature>
<accession>K0AZI7</accession>
<dbReference type="STRING" id="1128398.Curi_c11840"/>
<dbReference type="EMBL" id="CP003326">
    <property type="protein sequence ID" value="AFS78197.1"/>
    <property type="molecule type" value="Genomic_DNA"/>
</dbReference>
<protein>
    <submittedName>
        <fullName evidence="3">(Re)-citrate synthase</fullName>
        <ecNumber evidence="3">2.3.3.3</ecNumber>
    </submittedName>
</protein>
<dbReference type="PROSITE" id="PS50991">
    <property type="entry name" value="PYR_CT"/>
    <property type="match status" value="1"/>
</dbReference>
<sequence>MTKKLYKEIFPYSEIPKIAFNNVQIPMDLPKEIWITDTTFRDGQQSMSSFTVEQIVRLYEYLHELDNGSGVIRQSEFFLYSDKDRKAVEECMKKGFEFPEITSWIRATKNDLQLVKNMGIKETGLLMSCSDYHIFDKLGSNREDVMRSYLDIAEDALSNGIKPRCHLEDITRADFFGFVIPLVTELMKLSQKYGIQVKVRACDTLGLGVPYNGVELPRSVPAIINGLRTHGGVPSEAIEWHGHNDFYSVVTNTTTSWLYGGSGANCALLGIGERTGNCPLEAMVFEYGQITGTTKNMNLKVITDIAEYFQKEMNYEIPQRTPFVGSEFNVTRAGIHADGILKNEEIYNAFDTEKILNRPSIVAVNEYSGMAGIAAWVNGYFKLKDDAKIDKRDPRIVPIKKWVDEQYESGRTTVIRNEELKELADQYLFNIEESK</sequence>
<dbReference type="Pfam" id="PF00682">
    <property type="entry name" value="HMGL-like"/>
    <property type="match status" value="1"/>
</dbReference>
<dbReference type="InterPro" id="IPR013785">
    <property type="entry name" value="Aldolase_TIM"/>
</dbReference>
<dbReference type="PANTHER" id="PTHR42880:SF1">
    <property type="entry name" value="ISOPROPYLMALATE_HOMOCITRATE_CITRAMALATE SYNTHASE FAMILY PROTEIN"/>
    <property type="match status" value="1"/>
</dbReference>
<reference evidence="3 4" key="1">
    <citation type="journal article" date="2012" name="PLoS ONE">
        <title>The purine-utilizing bacterium Clostridium acidurici 9a: a genome-guided metabolic reconsideration.</title>
        <authorList>
            <person name="Hartwich K."/>
            <person name="Poehlein A."/>
            <person name="Daniel R."/>
        </authorList>
    </citation>
    <scope>NUCLEOTIDE SEQUENCE [LARGE SCALE GENOMIC DNA]</scope>
    <source>
        <strain evidence="4">ATCC 7906 / DSM 604 / BCRC 14475 / CIP 104303 / KCTC 5404 / NCIMB 10678 / 9a</strain>
    </source>
</reference>
<keyword evidence="4" id="KW-1185">Reference proteome</keyword>
<dbReference type="SUPFAM" id="SSF51569">
    <property type="entry name" value="Aldolase"/>
    <property type="match status" value="1"/>
</dbReference>
<dbReference type="KEGG" id="cad:Curi_c11840"/>
<organism evidence="3 4">
    <name type="scientific">Gottschalkia acidurici (strain ATCC 7906 / DSM 604 / BCRC 14475 / CIP 104303 / KCTC 5404 / NCIMB 10678 / 9a)</name>
    <name type="common">Clostridium acidurici</name>
    <dbReference type="NCBI Taxonomy" id="1128398"/>
    <lineage>
        <taxon>Bacteria</taxon>
        <taxon>Bacillati</taxon>
        <taxon>Bacillota</taxon>
        <taxon>Tissierellia</taxon>
        <taxon>Tissierellales</taxon>
        <taxon>Gottschalkiaceae</taxon>
        <taxon>Gottschalkia</taxon>
    </lineage>
</organism>
<evidence type="ECO:0000256" key="1">
    <source>
        <dbReference type="ARBA" id="ARBA00022679"/>
    </source>
</evidence>
<dbReference type="HOGENOM" id="CLU_022158_5_0_9"/>
<evidence type="ECO:0000313" key="3">
    <source>
        <dbReference type="EMBL" id="AFS78197.1"/>
    </source>
</evidence>
<dbReference type="EC" id="2.3.3.3" evidence="3"/>
<dbReference type="InterPro" id="IPR000891">
    <property type="entry name" value="PYR_CT"/>
</dbReference>
<dbReference type="GO" id="GO:0036440">
    <property type="term" value="F:citrate synthase activity"/>
    <property type="evidence" value="ECO:0007669"/>
    <property type="project" value="UniProtKB-EC"/>
</dbReference>